<sequence length="47" mass="5374">MVMFIACICIYNCITAIHNLNCTLYAISRNYVRFDARHIFTASSVSI</sequence>
<name>A0A0E9WJF8_ANGAN</name>
<reference evidence="1" key="2">
    <citation type="journal article" date="2015" name="Fish Shellfish Immunol.">
        <title>Early steps in the European eel (Anguilla anguilla)-Vibrio vulnificus interaction in the gills: Role of the RtxA13 toxin.</title>
        <authorList>
            <person name="Callol A."/>
            <person name="Pajuelo D."/>
            <person name="Ebbesson L."/>
            <person name="Teles M."/>
            <person name="MacKenzie S."/>
            <person name="Amaro C."/>
        </authorList>
    </citation>
    <scope>NUCLEOTIDE SEQUENCE</scope>
</reference>
<accession>A0A0E9WJF8</accession>
<proteinExistence type="predicted"/>
<protein>
    <submittedName>
        <fullName evidence="1">Uncharacterized protein</fullName>
    </submittedName>
</protein>
<dbReference type="EMBL" id="GBXM01018857">
    <property type="protein sequence ID" value="JAH89720.1"/>
    <property type="molecule type" value="Transcribed_RNA"/>
</dbReference>
<evidence type="ECO:0000313" key="1">
    <source>
        <dbReference type="EMBL" id="JAH89720.1"/>
    </source>
</evidence>
<organism evidence="1">
    <name type="scientific">Anguilla anguilla</name>
    <name type="common">European freshwater eel</name>
    <name type="synonym">Muraena anguilla</name>
    <dbReference type="NCBI Taxonomy" id="7936"/>
    <lineage>
        <taxon>Eukaryota</taxon>
        <taxon>Metazoa</taxon>
        <taxon>Chordata</taxon>
        <taxon>Craniata</taxon>
        <taxon>Vertebrata</taxon>
        <taxon>Euteleostomi</taxon>
        <taxon>Actinopterygii</taxon>
        <taxon>Neopterygii</taxon>
        <taxon>Teleostei</taxon>
        <taxon>Anguilliformes</taxon>
        <taxon>Anguillidae</taxon>
        <taxon>Anguilla</taxon>
    </lineage>
</organism>
<reference evidence="1" key="1">
    <citation type="submission" date="2014-11" db="EMBL/GenBank/DDBJ databases">
        <authorList>
            <person name="Amaro Gonzalez C."/>
        </authorList>
    </citation>
    <scope>NUCLEOTIDE SEQUENCE</scope>
</reference>
<dbReference type="AlphaFoldDB" id="A0A0E9WJF8"/>